<gene>
    <name evidence="2" type="ORF">ACJMK2_002416</name>
</gene>
<comment type="caution">
    <text evidence="2">The sequence shown here is derived from an EMBL/GenBank/DDBJ whole genome shotgun (WGS) entry which is preliminary data.</text>
</comment>
<evidence type="ECO:0000313" key="2">
    <source>
        <dbReference type="EMBL" id="KAL3890123.1"/>
    </source>
</evidence>
<proteinExistence type="predicted"/>
<evidence type="ECO:0000313" key="3">
    <source>
        <dbReference type="Proteomes" id="UP001634394"/>
    </source>
</evidence>
<feature type="coiled-coil region" evidence="1">
    <location>
        <begin position="5"/>
        <end position="60"/>
    </location>
</feature>
<dbReference type="Proteomes" id="UP001634394">
    <property type="component" value="Unassembled WGS sequence"/>
</dbReference>
<dbReference type="EMBL" id="JBJQND010000001">
    <property type="protein sequence ID" value="KAL3890123.1"/>
    <property type="molecule type" value="Genomic_DNA"/>
</dbReference>
<protein>
    <submittedName>
        <fullName evidence="2">Uncharacterized protein</fullName>
    </submittedName>
</protein>
<sequence length="68" mass="7808">METRVKNLEQELSSTRKQYEEAKANAFTIGAKLSQAEKEIQVLRNQLADAVAQINRYKKEIVRKISSL</sequence>
<keyword evidence="1" id="KW-0175">Coiled coil</keyword>
<accession>A0ABD3XYQ4</accession>
<organism evidence="2 3">
    <name type="scientific">Sinanodonta woodiana</name>
    <name type="common">Chinese pond mussel</name>
    <name type="synonym">Anodonta woodiana</name>
    <dbReference type="NCBI Taxonomy" id="1069815"/>
    <lineage>
        <taxon>Eukaryota</taxon>
        <taxon>Metazoa</taxon>
        <taxon>Spiralia</taxon>
        <taxon>Lophotrochozoa</taxon>
        <taxon>Mollusca</taxon>
        <taxon>Bivalvia</taxon>
        <taxon>Autobranchia</taxon>
        <taxon>Heteroconchia</taxon>
        <taxon>Palaeoheterodonta</taxon>
        <taxon>Unionida</taxon>
        <taxon>Unionoidea</taxon>
        <taxon>Unionidae</taxon>
        <taxon>Unioninae</taxon>
        <taxon>Sinanodonta</taxon>
    </lineage>
</organism>
<reference evidence="2 3" key="1">
    <citation type="submission" date="2024-11" db="EMBL/GenBank/DDBJ databases">
        <title>Chromosome-level genome assembly of the freshwater bivalve Anodonta woodiana.</title>
        <authorList>
            <person name="Chen X."/>
        </authorList>
    </citation>
    <scope>NUCLEOTIDE SEQUENCE [LARGE SCALE GENOMIC DNA]</scope>
    <source>
        <strain evidence="2">MN2024</strain>
        <tissue evidence="2">Gills</tissue>
    </source>
</reference>
<name>A0ABD3XYQ4_SINWO</name>
<keyword evidence="3" id="KW-1185">Reference proteome</keyword>
<dbReference type="AlphaFoldDB" id="A0ABD3XYQ4"/>
<evidence type="ECO:0000256" key="1">
    <source>
        <dbReference type="SAM" id="Coils"/>
    </source>
</evidence>